<protein>
    <recommendedName>
        <fullName evidence="3">LIM interaction domain-containing protein</fullName>
    </recommendedName>
</protein>
<dbReference type="Proteomes" id="UP001529510">
    <property type="component" value="Unassembled WGS sequence"/>
</dbReference>
<evidence type="ECO:0000313" key="4">
    <source>
        <dbReference type="EMBL" id="KAL0203862.1"/>
    </source>
</evidence>
<accession>A0ABD0S1F2</accession>
<keyword evidence="5" id="KW-1185">Reference proteome</keyword>
<feature type="compositionally biased region" description="Polar residues" evidence="2">
    <location>
        <begin position="45"/>
        <end position="73"/>
    </location>
</feature>
<comment type="caution">
    <text evidence="4">The sequence shown here is derived from an EMBL/GenBank/DDBJ whole genome shotgun (WGS) entry which is preliminary data.</text>
</comment>
<dbReference type="Pfam" id="PF17916">
    <property type="entry name" value="LID"/>
    <property type="match status" value="1"/>
</dbReference>
<name>A0ABD0S1F2_CIRMR</name>
<organism evidence="4 5">
    <name type="scientific">Cirrhinus mrigala</name>
    <name type="common">Mrigala</name>
    <dbReference type="NCBI Taxonomy" id="683832"/>
    <lineage>
        <taxon>Eukaryota</taxon>
        <taxon>Metazoa</taxon>
        <taxon>Chordata</taxon>
        <taxon>Craniata</taxon>
        <taxon>Vertebrata</taxon>
        <taxon>Euteleostomi</taxon>
        <taxon>Actinopterygii</taxon>
        <taxon>Neopterygii</taxon>
        <taxon>Teleostei</taxon>
        <taxon>Ostariophysi</taxon>
        <taxon>Cypriniformes</taxon>
        <taxon>Cyprinidae</taxon>
        <taxon>Labeoninae</taxon>
        <taxon>Labeonini</taxon>
        <taxon>Cirrhinus</taxon>
    </lineage>
</organism>
<gene>
    <name evidence="4" type="ORF">M9458_001880</name>
</gene>
<dbReference type="PROSITE" id="PS51957">
    <property type="entry name" value="LID"/>
    <property type="match status" value="1"/>
</dbReference>
<feature type="domain" description="LIM interaction" evidence="3">
    <location>
        <begin position="1"/>
        <end position="40"/>
    </location>
</feature>
<feature type="non-terminal residue" evidence="4">
    <location>
        <position position="1"/>
    </location>
</feature>
<dbReference type="InterPro" id="IPR041363">
    <property type="entry name" value="LID"/>
</dbReference>
<proteinExistence type="inferred from homology"/>
<evidence type="ECO:0000256" key="2">
    <source>
        <dbReference type="SAM" id="MobiDB-lite"/>
    </source>
</evidence>
<dbReference type="GO" id="GO:0030274">
    <property type="term" value="F:LIM domain binding"/>
    <property type="evidence" value="ECO:0007669"/>
    <property type="project" value="UniProtKB-UniRule"/>
</dbReference>
<dbReference type="EMBL" id="JAMKFB020000001">
    <property type="protein sequence ID" value="KAL0203862.1"/>
    <property type="molecule type" value="Genomic_DNA"/>
</dbReference>
<dbReference type="Gene3D" id="2.10.110.10">
    <property type="entry name" value="Cysteine Rich Protein"/>
    <property type="match status" value="1"/>
</dbReference>
<feature type="region of interest" description="Disordered" evidence="2">
    <location>
        <begin position="34"/>
        <end position="73"/>
    </location>
</feature>
<evidence type="ECO:0000259" key="3">
    <source>
        <dbReference type="PROSITE" id="PS51957"/>
    </source>
</evidence>
<reference evidence="4 5" key="1">
    <citation type="submission" date="2024-05" db="EMBL/GenBank/DDBJ databases">
        <title>Genome sequencing and assembly of Indian major carp, Cirrhinus mrigala (Hamilton, 1822).</title>
        <authorList>
            <person name="Mohindra V."/>
            <person name="Chowdhury L.M."/>
            <person name="Lal K."/>
            <person name="Jena J.K."/>
        </authorList>
    </citation>
    <scope>NUCLEOTIDE SEQUENCE [LARGE SCALE GENOMIC DNA]</scope>
    <source>
        <strain evidence="4">CM1030</strain>
        <tissue evidence="4">Blood</tissue>
    </source>
</reference>
<comment type="similarity">
    <text evidence="1">Belongs to the LDB family.</text>
</comment>
<evidence type="ECO:0000256" key="1">
    <source>
        <dbReference type="PROSITE-ProRule" id="PRU01302"/>
    </source>
</evidence>
<evidence type="ECO:0000313" key="5">
    <source>
        <dbReference type="Proteomes" id="UP001529510"/>
    </source>
</evidence>
<sequence length="92" mass="10079">DVMVVGEPSLMGGELGDVDERLITRLENEQYDPVNGLHDDGLHDYTNSPTLGNGSSWNGQHPNNQDSKPDTMATQQLDYGNGAVKGWGYFQL</sequence>
<dbReference type="AlphaFoldDB" id="A0ABD0S1F2"/>